<reference evidence="1 2" key="1">
    <citation type="submission" date="2020-04" db="EMBL/GenBank/DDBJ databases">
        <title>Knoellia sp. isolate from air conditioner.</title>
        <authorList>
            <person name="Chea S."/>
            <person name="Kim D.-U."/>
        </authorList>
    </citation>
    <scope>NUCLEOTIDE SEQUENCE [LARGE SCALE GENOMIC DNA]</scope>
    <source>
        <strain evidence="1 2">DB2414S</strain>
    </source>
</reference>
<keyword evidence="2" id="KW-1185">Reference proteome</keyword>
<name>A0A849HJX2_9MICO</name>
<dbReference type="RefSeq" id="WP_171242046.1">
    <property type="nucleotide sequence ID" value="NZ_JABEPQ010000001.1"/>
</dbReference>
<evidence type="ECO:0000313" key="2">
    <source>
        <dbReference type="Proteomes" id="UP000588586"/>
    </source>
</evidence>
<dbReference type="PANTHER" id="PTHR31616:SF0">
    <property type="entry name" value="GLUCAN 1,4-ALPHA-GLUCOSIDASE"/>
    <property type="match status" value="1"/>
</dbReference>
<dbReference type="PANTHER" id="PTHR31616">
    <property type="entry name" value="TREHALASE"/>
    <property type="match status" value="1"/>
</dbReference>
<dbReference type="GO" id="GO:0005975">
    <property type="term" value="P:carbohydrate metabolic process"/>
    <property type="evidence" value="ECO:0007669"/>
    <property type="project" value="InterPro"/>
</dbReference>
<dbReference type="SUPFAM" id="SSF48208">
    <property type="entry name" value="Six-hairpin glycosidases"/>
    <property type="match status" value="1"/>
</dbReference>
<protein>
    <submittedName>
        <fullName evidence="1">Glycoside hydrolase family 15</fullName>
    </submittedName>
</protein>
<evidence type="ECO:0000313" key="1">
    <source>
        <dbReference type="EMBL" id="NNM44957.1"/>
    </source>
</evidence>
<dbReference type="EMBL" id="JABEPQ010000001">
    <property type="protein sequence ID" value="NNM44957.1"/>
    <property type="molecule type" value="Genomic_DNA"/>
</dbReference>
<dbReference type="Proteomes" id="UP000588586">
    <property type="component" value="Unassembled WGS sequence"/>
</dbReference>
<dbReference type="Gene3D" id="1.50.10.10">
    <property type="match status" value="1"/>
</dbReference>
<dbReference type="InterPro" id="IPR012341">
    <property type="entry name" value="6hp_glycosidase-like_sf"/>
</dbReference>
<sequence>MRSEPGLIRPVPYRAFAPTGSGDPRLADGDRTWLAVGAVPAVGTRFEPMATAALLDLRSYVQENGSIAAGPGGPWRYTWPRDASFAALAMAGTGHAPEARRIFSFLDRVPFSGAVGFAARYNPDGSPVSDGRPPQADGCGWVLWAVEQAREADAAAVPRAGTTLRNRCVNLVLDLTDGGTRLPRATPDYWETEVQGTTLGISAPLLAGLRATARDCAVTGTSDCARAAQAASAVFAENVALDYGPAYERYGVVGGLDAAIAALMPPFVGPDDPAPAGEVEQAWMRYQRDALMPAGGLAPGVEWDDPDNSWTPETALVAYTAAASGHTQRALDWLDWLDAHRTAYGSLPEKVTRTGEPAGPAPLLWTSSLVLLTLKRLEDSGVL</sequence>
<gene>
    <name evidence="1" type="ORF">HJG52_02925</name>
</gene>
<comment type="caution">
    <text evidence="1">The sequence shown here is derived from an EMBL/GenBank/DDBJ whole genome shotgun (WGS) entry which is preliminary data.</text>
</comment>
<dbReference type="GO" id="GO:0004553">
    <property type="term" value="F:hydrolase activity, hydrolyzing O-glycosyl compounds"/>
    <property type="evidence" value="ECO:0007669"/>
    <property type="project" value="TreeGrafter"/>
</dbReference>
<organism evidence="1 2">
    <name type="scientific">Knoellia koreensis</name>
    <dbReference type="NCBI Taxonomy" id="2730921"/>
    <lineage>
        <taxon>Bacteria</taxon>
        <taxon>Bacillati</taxon>
        <taxon>Actinomycetota</taxon>
        <taxon>Actinomycetes</taxon>
        <taxon>Micrococcales</taxon>
        <taxon>Intrasporangiaceae</taxon>
        <taxon>Knoellia</taxon>
    </lineage>
</organism>
<accession>A0A849HJX2</accession>
<dbReference type="InterPro" id="IPR008928">
    <property type="entry name" value="6-hairpin_glycosidase_sf"/>
</dbReference>
<dbReference type="AlphaFoldDB" id="A0A849HJX2"/>
<keyword evidence="1" id="KW-0378">Hydrolase</keyword>
<proteinExistence type="predicted"/>